<dbReference type="AlphaFoldDB" id="A0A918DWK0"/>
<dbReference type="Proteomes" id="UP000599578">
    <property type="component" value="Unassembled WGS sequence"/>
</dbReference>
<sequence length="122" mass="13525">MGSLNAAHASANARLHAAPGSRVGLIAQYEEAVLEGRELSERLERLERRLDDLYEQAALPDADPQIAEQIERLERRQRRLERAVETAARIEAESLVAAANKELNDEVVAELNALLGIQPEAY</sequence>
<gene>
    <name evidence="2" type="ORF">GCM10011348_38530</name>
</gene>
<dbReference type="EMBL" id="BMLT01000011">
    <property type="protein sequence ID" value="GGO86800.1"/>
    <property type="molecule type" value="Genomic_DNA"/>
</dbReference>
<reference evidence="2 3" key="1">
    <citation type="journal article" date="2014" name="Int. J. Syst. Evol. Microbiol.">
        <title>Complete genome sequence of Corynebacterium casei LMG S-19264T (=DSM 44701T), isolated from a smear-ripened cheese.</title>
        <authorList>
            <consortium name="US DOE Joint Genome Institute (JGI-PGF)"/>
            <person name="Walter F."/>
            <person name="Albersmeier A."/>
            <person name="Kalinowski J."/>
            <person name="Ruckert C."/>
        </authorList>
    </citation>
    <scope>NUCLEOTIDE SEQUENCE [LARGE SCALE GENOMIC DNA]</scope>
    <source>
        <strain evidence="2 3">CGMCC 1.7286</strain>
    </source>
</reference>
<comment type="caution">
    <text evidence="2">The sequence shown here is derived from an EMBL/GenBank/DDBJ whole genome shotgun (WGS) entry which is preliminary data.</text>
</comment>
<feature type="coiled-coil region" evidence="1">
    <location>
        <begin position="29"/>
        <end position="93"/>
    </location>
</feature>
<accession>A0A918DWK0</accession>
<protein>
    <submittedName>
        <fullName evidence="2">Uncharacterized protein</fullName>
    </submittedName>
</protein>
<keyword evidence="1" id="KW-0175">Coiled coil</keyword>
<evidence type="ECO:0000256" key="1">
    <source>
        <dbReference type="SAM" id="Coils"/>
    </source>
</evidence>
<evidence type="ECO:0000313" key="2">
    <source>
        <dbReference type="EMBL" id="GGO86800.1"/>
    </source>
</evidence>
<proteinExistence type="predicted"/>
<evidence type="ECO:0000313" key="3">
    <source>
        <dbReference type="Proteomes" id="UP000599578"/>
    </source>
</evidence>
<name>A0A918DWK0_9GAMM</name>
<keyword evidence="3" id="KW-1185">Reference proteome</keyword>
<organism evidence="2 3">
    <name type="scientific">Marinobacterium nitratireducens</name>
    <dbReference type="NCBI Taxonomy" id="518897"/>
    <lineage>
        <taxon>Bacteria</taxon>
        <taxon>Pseudomonadati</taxon>
        <taxon>Pseudomonadota</taxon>
        <taxon>Gammaproteobacteria</taxon>
        <taxon>Oceanospirillales</taxon>
        <taxon>Oceanospirillaceae</taxon>
        <taxon>Marinobacterium</taxon>
    </lineage>
</organism>